<dbReference type="PATRIC" id="fig|1423777.3.peg.173"/>
<evidence type="ECO:0000259" key="1">
    <source>
        <dbReference type="Pfam" id="PF09848"/>
    </source>
</evidence>
<dbReference type="Pfam" id="PF09848">
    <property type="entry name" value="SLFN-g3_helicase"/>
    <property type="match status" value="1"/>
</dbReference>
<gene>
    <name evidence="2" type="ORF">FD46_GL000165</name>
</gene>
<sequence>MSNKFITKEFSIEKGTGKLSPIRGEHLRLRDKQALEKNNAIYIYLGPKNVYVGQTKHFFSRHEQHVQESNHRYINGSYTKVIVAFGILINQLSLDDIEKKLITYITADYEDDRNMTVNNGTSGNESPAYQNQDEVLTDFINPFWKELFSKGYVLKKNLAAVKESILFKYSPFTSLSEEKNNIINEIIRQPQNYIVSGLAGTGKTVVLTNLAARLSQSYPNKRIAVVVKTNWVKSAQKIFQAYSVKNIDVFTAYKLIKSGEQYDYVLVDEAHRLRRYYSKGNHVTQDIFNKDENQNELKLLGKLNPCFILFYDPAQTIRPSDIPKKDYNTFLTDNEFKELKLTKEYRVNINELNKTYTSDDFMTGIQEFLQIDSSNAKFDHNIFQSYLTNPDAYFGVVNSIHELFDYLDDCENYEPATQNRVMAGYTREWASHQKKNRDRNDVYDWVEGNYHWKWNSDSENWLMKKNSRIEIGSIHAVQGIDLNYAGVIISTDISIDNTGKIIGIPENYKDRNGQYKSDDYSKEGFSNFIKNIYYVLLTRGIDGVRVYFEDKKMQQYFYDFMGINKEVQ</sequence>
<dbReference type="InterPro" id="IPR018647">
    <property type="entry name" value="SLFN_3-like_DNA/RNA_helicase"/>
</dbReference>
<dbReference type="AlphaFoldDB" id="A0A0R1MMP3"/>
<dbReference type="SUPFAM" id="SSF52540">
    <property type="entry name" value="P-loop containing nucleoside triphosphate hydrolases"/>
    <property type="match status" value="1"/>
</dbReference>
<evidence type="ECO:0000313" key="2">
    <source>
        <dbReference type="EMBL" id="KRL06410.1"/>
    </source>
</evidence>
<dbReference type="EMBL" id="AZEH01000008">
    <property type="protein sequence ID" value="KRL06410.1"/>
    <property type="molecule type" value="Genomic_DNA"/>
</dbReference>
<accession>A0A0R1MMP3</accession>
<dbReference type="RefSeq" id="WP_057895216.1">
    <property type="nucleotide sequence ID" value="NZ_AZEH01000008.1"/>
</dbReference>
<evidence type="ECO:0000313" key="3">
    <source>
        <dbReference type="Proteomes" id="UP000051686"/>
    </source>
</evidence>
<reference evidence="2 3" key="1">
    <citation type="journal article" date="2015" name="Genome Announc.">
        <title>Expanding the biotechnology potential of lactobacilli through comparative genomics of 213 strains and associated genera.</title>
        <authorList>
            <person name="Sun Z."/>
            <person name="Harris H.M."/>
            <person name="McCann A."/>
            <person name="Guo C."/>
            <person name="Argimon S."/>
            <person name="Zhang W."/>
            <person name="Yang X."/>
            <person name="Jeffery I.B."/>
            <person name="Cooney J.C."/>
            <person name="Kagawa T.F."/>
            <person name="Liu W."/>
            <person name="Song Y."/>
            <person name="Salvetti E."/>
            <person name="Wrobel A."/>
            <person name="Rasinkangas P."/>
            <person name="Parkhill J."/>
            <person name="Rea M.C."/>
            <person name="O'Sullivan O."/>
            <person name="Ritari J."/>
            <person name="Douillard F.P."/>
            <person name="Paul Ross R."/>
            <person name="Yang R."/>
            <person name="Briner A.E."/>
            <person name="Felis G.E."/>
            <person name="de Vos W.M."/>
            <person name="Barrangou R."/>
            <person name="Klaenhammer T.R."/>
            <person name="Caufield P.W."/>
            <person name="Cui Y."/>
            <person name="Zhang H."/>
            <person name="O'Toole P.W."/>
        </authorList>
    </citation>
    <scope>NUCLEOTIDE SEQUENCE [LARGE SCALE GENOMIC DNA]</scope>
    <source>
        <strain evidence="2 3">DSM 19972</strain>
    </source>
</reference>
<dbReference type="Gene3D" id="3.40.50.300">
    <property type="entry name" value="P-loop containing nucleotide triphosphate hydrolases"/>
    <property type="match status" value="1"/>
</dbReference>
<proteinExistence type="predicted"/>
<dbReference type="OrthoDB" id="3193269at2"/>
<organism evidence="2 3">
    <name type="scientific">Liquorilactobacillus oeni DSM 19972</name>
    <dbReference type="NCBI Taxonomy" id="1423777"/>
    <lineage>
        <taxon>Bacteria</taxon>
        <taxon>Bacillati</taxon>
        <taxon>Bacillota</taxon>
        <taxon>Bacilli</taxon>
        <taxon>Lactobacillales</taxon>
        <taxon>Lactobacillaceae</taxon>
        <taxon>Liquorilactobacillus</taxon>
    </lineage>
</organism>
<protein>
    <submittedName>
        <fullName evidence="2">Res subunit superfamily type III restriction enzyme</fullName>
    </submittedName>
</protein>
<dbReference type="STRING" id="1423777.FD46_GL000165"/>
<name>A0A0R1MMP3_9LACO</name>
<comment type="caution">
    <text evidence="2">The sequence shown here is derived from an EMBL/GenBank/DDBJ whole genome shotgun (WGS) entry which is preliminary data.</text>
</comment>
<keyword evidence="3" id="KW-1185">Reference proteome</keyword>
<dbReference type="Proteomes" id="UP000051686">
    <property type="component" value="Unassembled WGS sequence"/>
</dbReference>
<feature type="domain" description="Schlafen group 3-like DNA/RNA helicase" evidence="1">
    <location>
        <begin position="191"/>
        <end position="550"/>
    </location>
</feature>
<dbReference type="InterPro" id="IPR027417">
    <property type="entry name" value="P-loop_NTPase"/>
</dbReference>